<proteinExistence type="predicted"/>
<evidence type="ECO:0000313" key="2">
    <source>
        <dbReference type="EMBL" id="EHL03096.1"/>
    </source>
</evidence>
<dbReference type="HOGENOM" id="CLU_3299500_0_0_1"/>
<sequence>MLILKRKSIEIQRTSDSAKPTVVSGHRFPGGSPLYTMSLK</sequence>
<dbReference type="InParanoid" id="H0EF33"/>
<comment type="caution">
    <text evidence="2">The sequence shown here is derived from an EMBL/GenBank/DDBJ whole genome shotgun (WGS) entry which is preliminary data.</text>
</comment>
<evidence type="ECO:0000313" key="3">
    <source>
        <dbReference type="Proteomes" id="UP000005446"/>
    </source>
</evidence>
<organism evidence="2 3">
    <name type="scientific">Glarea lozoyensis (strain ATCC 74030 / MF5533)</name>
    <dbReference type="NCBI Taxonomy" id="1104152"/>
    <lineage>
        <taxon>Eukaryota</taxon>
        <taxon>Fungi</taxon>
        <taxon>Dikarya</taxon>
        <taxon>Ascomycota</taxon>
        <taxon>Pezizomycotina</taxon>
        <taxon>Leotiomycetes</taxon>
        <taxon>Helotiales</taxon>
        <taxon>Helotiaceae</taxon>
        <taxon>Glarea</taxon>
    </lineage>
</organism>
<accession>H0EF33</accession>
<gene>
    <name evidence="2" type="ORF">M7I_1071</name>
</gene>
<evidence type="ECO:0000256" key="1">
    <source>
        <dbReference type="SAM" id="MobiDB-lite"/>
    </source>
</evidence>
<dbReference type="Proteomes" id="UP000005446">
    <property type="component" value="Unassembled WGS sequence"/>
</dbReference>
<feature type="region of interest" description="Disordered" evidence="1">
    <location>
        <begin position="15"/>
        <end position="40"/>
    </location>
</feature>
<reference evidence="2 3" key="1">
    <citation type="journal article" date="2012" name="Eukaryot. Cell">
        <title>Genome sequence of the fungus Glarea lozoyensis: the first genome sequence of a species from the Helotiaceae family.</title>
        <authorList>
            <person name="Youssar L."/>
            <person name="Gruening B.A."/>
            <person name="Erxleben A."/>
            <person name="Guenther S."/>
            <person name="Huettel W."/>
        </authorList>
    </citation>
    <scope>NUCLEOTIDE SEQUENCE [LARGE SCALE GENOMIC DNA]</scope>
    <source>
        <strain evidence="3">ATCC 74030 / MF5533</strain>
    </source>
</reference>
<protein>
    <submittedName>
        <fullName evidence="2">Uncharacterized protein</fullName>
    </submittedName>
</protein>
<keyword evidence="3" id="KW-1185">Reference proteome</keyword>
<dbReference type="AlphaFoldDB" id="H0EF33"/>
<name>H0EF33_GLAL7</name>
<dbReference type="EMBL" id="AGUE01000016">
    <property type="protein sequence ID" value="EHL03096.1"/>
    <property type="molecule type" value="Genomic_DNA"/>
</dbReference>